<evidence type="ECO:0000256" key="1">
    <source>
        <dbReference type="SAM" id="SignalP"/>
    </source>
</evidence>
<dbReference type="RefSeq" id="WP_379812228.1">
    <property type="nucleotide sequence ID" value="NZ_JBHUPC010000013.1"/>
</dbReference>
<feature type="chain" id="PRO_5045930277" evidence="1">
    <location>
        <begin position="20"/>
        <end position="705"/>
    </location>
</feature>
<feature type="signal peptide" evidence="1">
    <location>
        <begin position="1"/>
        <end position="19"/>
    </location>
</feature>
<evidence type="ECO:0000313" key="3">
    <source>
        <dbReference type="Proteomes" id="UP001597534"/>
    </source>
</evidence>
<dbReference type="EMBL" id="JBHUPC010000013">
    <property type="protein sequence ID" value="MFD2892552.1"/>
    <property type="molecule type" value="Genomic_DNA"/>
</dbReference>
<keyword evidence="1" id="KW-0732">Signal</keyword>
<proteinExistence type="predicted"/>
<name>A0ABW5YNA5_9FLAO</name>
<dbReference type="InterPro" id="IPR038636">
    <property type="entry name" value="Wzi_sf"/>
</dbReference>
<gene>
    <name evidence="2" type="ORF">ACFS5J_11075</name>
</gene>
<organism evidence="2 3">
    <name type="scientific">Flavobacterium chuncheonense</name>
    <dbReference type="NCBI Taxonomy" id="2026653"/>
    <lineage>
        <taxon>Bacteria</taxon>
        <taxon>Pseudomonadati</taxon>
        <taxon>Bacteroidota</taxon>
        <taxon>Flavobacteriia</taxon>
        <taxon>Flavobacteriales</taxon>
        <taxon>Flavobacteriaceae</taxon>
        <taxon>Flavobacterium</taxon>
    </lineage>
</organism>
<accession>A0ABW5YNA5</accession>
<keyword evidence="3" id="KW-1185">Reference proteome</keyword>
<dbReference type="Gene3D" id="2.40.160.130">
    <property type="entry name" value="Capsule assembly protein Wzi"/>
    <property type="match status" value="1"/>
</dbReference>
<reference evidence="3" key="1">
    <citation type="journal article" date="2019" name="Int. J. Syst. Evol. Microbiol.">
        <title>The Global Catalogue of Microorganisms (GCM) 10K type strain sequencing project: providing services to taxonomists for standard genome sequencing and annotation.</title>
        <authorList>
            <consortium name="The Broad Institute Genomics Platform"/>
            <consortium name="The Broad Institute Genome Sequencing Center for Infectious Disease"/>
            <person name="Wu L."/>
            <person name="Ma J."/>
        </authorList>
    </citation>
    <scope>NUCLEOTIDE SEQUENCE [LARGE SCALE GENOMIC DNA]</scope>
    <source>
        <strain evidence="3">KCTC 22671</strain>
    </source>
</reference>
<dbReference type="Proteomes" id="UP001597534">
    <property type="component" value="Unassembled WGS sequence"/>
</dbReference>
<evidence type="ECO:0000313" key="2">
    <source>
        <dbReference type="EMBL" id="MFD2892552.1"/>
    </source>
</evidence>
<protein>
    <submittedName>
        <fullName evidence="2">Gliding motility protein RemB</fullName>
    </submittedName>
</protein>
<sequence>MKKILLGLLFTFHFFLVHGQNPSFEQMPVFPECDSLVSTKQEECFYNTLQNYIYDNFKVPSEVSESKYRGSVIALFEVDTLGVFKVLHVDAVSENLKTETKLVFGKLPKVKPATYSGRKTYSKYTVKIAIPLVQPDALVEDEVLNEQDRTNSVLIDNSRELSEFDDVAKSYKKFDNPQFKSDLNLAFSHANYAYFDALMNQVGTNNHTAAKPYSYADVQKYYDFEAVSQSLMKNKETWLGRKFWNENFVAIQGEDYWFTLDPILDLRLGKDFDSQISNTFVNTRGIQFQGGLGNQITFSTSVYESQGRFADYYNAYAETLAPSGGNPAIIPGVGIAKRFKEDAYDFPMAEANLKFTPSKFFDLNLGYGRNFIGDGYRSLLQSDAVSPYPYFKINTTFWKIKYTNTYMWLKDVRPEVTVDGTYATKYMASHYLSYNVSKRLNIGLFENVVWANTNDRGFDVNFVNPIIFYRAVEFSSSSKSGNAVLGATAKYKLNNQLNFYSQFLLDEFAVGDVKAGNKSWRNKFGYQIGAKYYDAFKLKNLTLQLEYNHVRPYVYSHSQPLTNYAHNNISMGHAWGGNFKELVGIARYFKGRYFGEVKLTYGQRGFDFNNGIDNFNYGGNIFLSYDDNRPYDTGVVVGQGNKTSVFMTDLQLGYLVNPASNLKVFGSFFYRNFDPQAETVSAFKNNTTWLSVGIRSDLFNWYFDY</sequence>
<comment type="caution">
    <text evidence="2">The sequence shown here is derived from an EMBL/GenBank/DDBJ whole genome shotgun (WGS) entry which is preliminary data.</text>
</comment>